<feature type="domain" description="ABC-type glycine betaine transport system substrate-binding" evidence="2">
    <location>
        <begin position="38"/>
        <end position="86"/>
    </location>
</feature>
<gene>
    <name evidence="3" type="ORF">FXN65_21230</name>
</gene>
<dbReference type="GO" id="GO:0043190">
    <property type="term" value="C:ATP-binding cassette (ABC) transporter complex"/>
    <property type="evidence" value="ECO:0007669"/>
    <property type="project" value="InterPro"/>
</dbReference>
<evidence type="ECO:0000259" key="2">
    <source>
        <dbReference type="Pfam" id="PF04069"/>
    </source>
</evidence>
<dbReference type="InterPro" id="IPR007210">
    <property type="entry name" value="ABC_Gly_betaine_transp_sub-bd"/>
</dbReference>
<sequence>MSKNVLCLLAASLFTSYSLTTPAAEPASCQTVRMAEVGWADISATTGLASTLLKNLEFSLAMENQIMGAILDDKEQPEAAAKAWLKANPEVLEQWLAGVTTYDGAQALPAVRGSLGL</sequence>
<reference evidence="3 4" key="1">
    <citation type="submission" date="2019-08" db="EMBL/GenBank/DDBJ databases">
        <title>Whole-genome Sequencing of e-waste polymer degrading bacterium Pseudomonas sp. strain PE08.</title>
        <authorList>
            <person name="Kirdat K."/>
            <person name="Debbarma P."/>
            <person name="Narawade N."/>
            <person name="Suyal D."/>
            <person name="Thorat V."/>
            <person name="Shouche Y."/>
            <person name="Goel R."/>
            <person name="Yadav A."/>
        </authorList>
    </citation>
    <scope>NUCLEOTIDE SEQUENCE [LARGE SCALE GENOMIC DNA]</scope>
    <source>
        <strain evidence="3 4">PE08</strain>
    </source>
</reference>
<name>A0A5J6QT00_9GAMM</name>
<evidence type="ECO:0000313" key="3">
    <source>
        <dbReference type="EMBL" id="QEY64461.1"/>
    </source>
</evidence>
<dbReference type="Pfam" id="PF04069">
    <property type="entry name" value="OpuAC"/>
    <property type="match status" value="1"/>
</dbReference>
<feature type="signal peptide" evidence="1">
    <location>
        <begin position="1"/>
        <end position="23"/>
    </location>
</feature>
<proteinExistence type="predicted"/>
<keyword evidence="4" id="KW-1185">Reference proteome</keyword>
<dbReference type="Proteomes" id="UP000327179">
    <property type="component" value="Chromosome"/>
</dbReference>
<evidence type="ECO:0000313" key="4">
    <source>
        <dbReference type="Proteomes" id="UP000327179"/>
    </source>
</evidence>
<evidence type="ECO:0000256" key="1">
    <source>
        <dbReference type="SAM" id="SignalP"/>
    </source>
</evidence>
<accession>A0A5J6QT00</accession>
<protein>
    <recommendedName>
        <fullName evidence="2">ABC-type glycine betaine transport system substrate-binding domain-containing protein</fullName>
    </recommendedName>
</protein>
<dbReference type="Gene3D" id="3.40.190.10">
    <property type="entry name" value="Periplasmic binding protein-like II"/>
    <property type="match status" value="2"/>
</dbReference>
<feature type="chain" id="PRO_5023895353" description="ABC-type glycine betaine transport system substrate-binding domain-containing protein" evidence="1">
    <location>
        <begin position="24"/>
        <end position="117"/>
    </location>
</feature>
<dbReference type="SUPFAM" id="SSF53850">
    <property type="entry name" value="Periplasmic binding protein-like II"/>
    <property type="match status" value="1"/>
</dbReference>
<organism evidence="3 4">
    <name type="scientific">Metapseudomonas lalkuanensis</name>
    <dbReference type="NCBI Taxonomy" id="2604832"/>
    <lineage>
        <taxon>Bacteria</taxon>
        <taxon>Pseudomonadati</taxon>
        <taxon>Pseudomonadota</taxon>
        <taxon>Gammaproteobacteria</taxon>
        <taxon>Pseudomonadales</taxon>
        <taxon>Pseudomonadaceae</taxon>
        <taxon>Metapseudomonas</taxon>
    </lineage>
</organism>
<dbReference type="GO" id="GO:0022857">
    <property type="term" value="F:transmembrane transporter activity"/>
    <property type="evidence" value="ECO:0007669"/>
    <property type="project" value="InterPro"/>
</dbReference>
<keyword evidence="1" id="KW-0732">Signal</keyword>
<dbReference type="RefSeq" id="WP_151136118.1">
    <property type="nucleotide sequence ID" value="NZ_CP084625.1"/>
</dbReference>
<dbReference type="KEGG" id="plal:FXN65_21230"/>
<dbReference type="AlphaFoldDB" id="A0A5J6QT00"/>
<dbReference type="EMBL" id="CP043311">
    <property type="protein sequence ID" value="QEY64461.1"/>
    <property type="molecule type" value="Genomic_DNA"/>
</dbReference>